<keyword evidence="7" id="KW-0325">Glycoprotein</keyword>
<evidence type="ECO:0000256" key="7">
    <source>
        <dbReference type="ARBA" id="ARBA00023180"/>
    </source>
</evidence>
<organism evidence="11 12">
    <name type="scientific">Potamilus streckersoni</name>
    <dbReference type="NCBI Taxonomy" id="2493646"/>
    <lineage>
        <taxon>Eukaryota</taxon>
        <taxon>Metazoa</taxon>
        <taxon>Spiralia</taxon>
        <taxon>Lophotrochozoa</taxon>
        <taxon>Mollusca</taxon>
        <taxon>Bivalvia</taxon>
        <taxon>Autobranchia</taxon>
        <taxon>Heteroconchia</taxon>
        <taxon>Palaeoheterodonta</taxon>
        <taxon>Unionida</taxon>
        <taxon>Unionoidea</taxon>
        <taxon>Unionidae</taxon>
        <taxon>Ambleminae</taxon>
        <taxon>Lampsilini</taxon>
        <taxon>Potamilus</taxon>
    </lineage>
</organism>
<keyword evidence="6" id="KW-1015">Disulfide bond</keyword>
<reference evidence="11" key="2">
    <citation type="journal article" date="2021" name="Genome Biol. Evol.">
        <title>Developing a high-quality reference genome for a parasitic bivalve with doubly uniparental inheritance (Bivalvia: Unionida).</title>
        <authorList>
            <person name="Smith C.H."/>
        </authorList>
    </citation>
    <scope>NUCLEOTIDE SEQUENCE</scope>
    <source>
        <strain evidence="11">CHS0354</strain>
        <tissue evidence="11">Mantle</tissue>
    </source>
</reference>
<gene>
    <name evidence="11" type="ORF">CHS0354_003890</name>
</gene>
<evidence type="ECO:0000256" key="3">
    <source>
        <dbReference type="ARBA" id="ARBA00022525"/>
    </source>
</evidence>
<dbReference type="SUPFAM" id="SSF57501">
    <property type="entry name" value="Cystine-knot cytokines"/>
    <property type="match status" value="1"/>
</dbReference>
<dbReference type="GO" id="GO:0005615">
    <property type="term" value="C:extracellular space"/>
    <property type="evidence" value="ECO:0007669"/>
    <property type="project" value="TreeGrafter"/>
</dbReference>
<reference evidence="11" key="1">
    <citation type="journal article" date="2021" name="Genome Biol. Evol.">
        <title>A High-Quality Reference Genome for a Parasitic Bivalve with Doubly Uniparental Inheritance (Bivalvia: Unionida).</title>
        <authorList>
            <person name="Smith C.H."/>
        </authorList>
    </citation>
    <scope>NUCLEOTIDE SEQUENCE</scope>
    <source>
        <strain evidence="11">CHS0354</strain>
    </source>
</reference>
<keyword evidence="9" id="KW-0472">Membrane</keyword>
<keyword evidence="5 8" id="KW-0339">Growth factor</keyword>
<dbReference type="Gene3D" id="2.10.90.10">
    <property type="entry name" value="Cystine-knot cytokines"/>
    <property type="match status" value="1"/>
</dbReference>
<evidence type="ECO:0000256" key="1">
    <source>
        <dbReference type="ARBA" id="ARBA00004613"/>
    </source>
</evidence>
<evidence type="ECO:0000256" key="4">
    <source>
        <dbReference type="ARBA" id="ARBA00022729"/>
    </source>
</evidence>
<evidence type="ECO:0000256" key="5">
    <source>
        <dbReference type="ARBA" id="ARBA00023030"/>
    </source>
</evidence>
<dbReference type="GO" id="GO:0008083">
    <property type="term" value="F:growth factor activity"/>
    <property type="evidence" value="ECO:0007669"/>
    <property type="project" value="UniProtKB-KW"/>
</dbReference>
<dbReference type="EMBL" id="JAEAOA010000302">
    <property type="protein sequence ID" value="KAK3608991.1"/>
    <property type="molecule type" value="Genomic_DNA"/>
</dbReference>
<dbReference type="SMART" id="SM00204">
    <property type="entry name" value="TGFB"/>
    <property type="match status" value="1"/>
</dbReference>
<accession>A0AAE0TEP3</accession>
<comment type="caution">
    <text evidence="11">The sequence shown here is derived from an EMBL/GenBank/DDBJ whole genome shotgun (WGS) entry which is preliminary data.</text>
</comment>
<dbReference type="GO" id="GO:0005125">
    <property type="term" value="F:cytokine activity"/>
    <property type="evidence" value="ECO:0007669"/>
    <property type="project" value="TreeGrafter"/>
</dbReference>
<evidence type="ECO:0000256" key="8">
    <source>
        <dbReference type="RuleBase" id="RU000354"/>
    </source>
</evidence>
<evidence type="ECO:0000256" key="2">
    <source>
        <dbReference type="ARBA" id="ARBA00006656"/>
    </source>
</evidence>
<dbReference type="PANTHER" id="PTHR11848">
    <property type="entry name" value="TGF-BETA FAMILY"/>
    <property type="match status" value="1"/>
</dbReference>
<evidence type="ECO:0000256" key="6">
    <source>
        <dbReference type="ARBA" id="ARBA00023157"/>
    </source>
</evidence>
<keyword evidence="12" id="KW-1185">Reference proteome</keyword>
<name>A0AAE0TEP3_9BIVA</name>
<proteinExistence type="inferred from homology"/>
<dbReference type="Proteomes" id="UP001195483">
    <property type="component" value="Unassembled WGS sequence"/>
</dbReference>
<dbReference type="InterPro" id="IPR001839">
    <property type="entry name" value="TGF-b_C"/>
</dbReference>
<sequence>MPSMSSSESIMCILLLSLAFVITLDTTYYYYSTVRENETVLKHTILDNDLHLKRRAQISGPLKIDEDTFPDESNTVNTWITHYVLHLQNMLRRGVAYRKPQAHISQHYFDVNQIPLENIHEDDGNDFVINRINENTRLIRREASRDRCERKPLIIKFKEVGWSWVNTPKEFNAYTCVGECSFPLVDPNTTMHAKFQAHIHITKPKEVNNPCCVPTKLSSLVIYYYYGRKKHNITLDGMIVEECACL</sequence>
<dbReference type="InterPro" id="IPR029034">
    <property type="entry name" value="Cystine-knot_cytokine"/>
</dbReference>
<feature type="transmembrane region" description="Helical" evidence="9">
    <location>
        <begin position="12"/>
        <end position="31"/>
    </location>
</feature>
<dbReference type="InterPro" id="IPR015615">
    <property type="entry name" value="TGF-beta-rel"/>
</dbReference>
<keyword evidence="4" id="KW-0732">Signal</keyword>
<protein>
    <recommendedName>
        <fullName evidence="10">TGF-beta family profile domain-containing protein</fullName>
    </recommendedName>
</protein>
<dbReference type="PANTHER" id="PTHR11848:SF310">
    <property type="entry name" value="PROTEIN 60A-RELATED"/>
    <property type="match status" value="1"/>
</dbReference>
<dbReference type="InterPro" id="IPR017948">
    <property type="entry name" value="TGFb_CS"/>
</dbReference>
<evidence type="ECO:0000259" key="10">
    <source>
        <dbReference type="PROSITE" id="PS51362"/>
    </source>
</evidence>
<evidence type="ECO:0000256" key="9">
    <source>
        <dbReference type="SAM" id="Phobius"/>
    </source>
</evidence>
<feature type="domain" description="TGF-beta family profile" evidence="10">
    <location>
        <begin position="131"/>
        <end position="246"/>
    </location>
</feature>
<comment type="similarity">
    <text evidence="2 8">Belongs to the TGF-beta family.</text>
</comment>
<dbReference type="AlphaFoldDB" id="A0AAE0TEP3"/>
<dbReference type="Pfam" id="PF00019">
    <property type="entry name" value="TGF_beta"/>
    <property type="match status" value="1"/>
</dbReference>
<keyword evidence="9" id="KW-1133">Transmembrane helix</keyword>
<dbReference type="PROSITE" id="PS00250">
    <property type="entry name" value="TGF_BETA_1"/>
    <property type="match status" value="1"/>
</dbReference>
<dbReference type="PROSITE" id="PS51362">
    <property type="entry name" value="TGF_BETA_2"/>
    <property type="match status" value="1"/>
</dbReference>
<reference evidence="11" key="3">
    <citation type="submission" date="2023-05" db="EMBL/GenBank/DDBJ databases">
        <authorList>
            <person name="Smith C.H."/>
        </authorList>
    </citation>
    <scope>NUCLEOTIDE SEQUENCE</scope>
    <source>
        <strain evidence="11">CHS0354</strain>
        <tissue evidence="11">Mantle</tissue>
    </source>
</reference>
<keyword evidence="9" id="KW-0812">Transmembrane</keyword>
<keyword evidence="3" id="KW-0964">Secreted</keyword>
<comment type="subcellular location">
    <subcellularLocation>
        <location evidence="1">Secreted</location>
    </subcellularLocation>
</comment>
<evidence type="ECO:0000313" key="12">
    <source>
        <dbReference type="Proteomes" id="UP001195483"/>
    </source>
</evidence>
<evidence type="ECO:0000313" key="11">
    <source>
        <dbReference type="EMBL" id="KAK3608991.1"/>
    </source>
</evidence>